<keyword evidence="1" id="KW-0472">Membrane</keyword>
<sequence>MPDVVKAVSGRVGRPDAYQAVAVPVVLVAVVATLLAPASTVGQVAYLVGFAVVVGTAWRAIGRPSAGGRGPWVMVAAAVTVWLAGDLLWTGLALAGHEPTVGLPDVLWLSGYPLLGAGLVGMVRRRAPAQAAAALQDGLTLTTAAALAAWQFLVAPGLATSAKTIEIVVGTLYPLGDIVLLAAMLYLVLSPGVAGRPTRLLLAGASTTLCVDVAFTLLPRFIAESDVDRLNGLLLLANAMIVAAVAHPRRDELVTPTAGTEVTLHPARVVFLGLAVLTAPMMAVTRGHLELAERVPLIAGTVLTIAFSLTRFTSAVHEQQRSQRLLSHLAGHDALTGLVNRRGLADRLRSGGYTVLLYVDLDGFKSVNDTYGHAAGDAVLTEVARRLHDAVRTGDLVARLGGDEFAILCVDLDLPSAEQLAWRLVGAVEEPVTVDGHPLRVGASIGVAGAHLGDGEELLLRADHAMLDAKRAGRGRVVLAAPPVGAAVLSGR</sequence>
<evidence type="ECO:0000256" key="1">
    <source>
        <dbReference type="SAM" id="Phobius"/>
    </source>
</evidence>
<feature type="transmembrane region" description="Helical" evidence="1">
    <location>
        <begin position="135"/>
        <end position="155"/>
    </location>
</feature>
<evidence type="ECO:0000259" key="2">
    <source>
        <dbReference type="PROSITE" id="PS50887"/>
    </source>
</evidence>
<keyword evidence="1" id="KW-0812">Transmembrane</keyword>
<dbReference type="Pfam" id="PF00990">
    <property type="entry name" value="GGDEF"/>
    <property type="match status" value="1"/>
</dbReference>
<dbReference type="AlphaFoldDB" id="A0A8J3ZX48"/>
<keyword evidence="1" id="KW-1133">Transmembrane helix</keyword>
<accession>A0A8J3ZX48</accession>
<dbReference type="InterPro" id="IPR043128">
    <property type="entry name" value="Rev_trsase/Diguanyl_cyclase"/>
</dbReference>
<dbReference type="InterPro" id="IPR052163">
    <property type="entry name" value="DGC-Regulatory_Protein"/>
</dbReference>
<dbReference type="Gene3D" id="3.30.70.270">
    <property type="match status" value="1"/>
</dbReference>
<dbReference type="PANTHER" id="PTHR46663:SF2">
    <property type="entry name" value="GGDEF DOMAIN-CONTAINING PROTEIN"/>
    <property type="match status" value="1"/>
</dbReference>
<keyword evidence="4" id="KW-1185">Reference proteome</keyword>
<dbReference type="PANTHER" id="PTHR46663">
    <property type="entry name" value="DIGUANYLATE CYCLASE DGCT-RELATED"/>
    <property type="match status" value="1"/>
</dbReference>
<feature type="domain" description="GGDEF" evidence="2">
    <location>
        <begin position="352"/>
        <end position="482"/>
    </location>
</feature>
<evidence type="ECO:0000313" key="3">
    <source>
        <dbReference type="EMBL" id="GIJ70803.1"/>
    </source>
</evidence>
<evidence type="ECO:0000313" key="4">
    <source>
        <dbReference type="Proteomes" id="UP000635606"/>
    </source>
</evidence>
<dbReference type="Proteomes" id="UP000635606">
    <property type="component" value="Unassembled WGS sequence"/>
</dbReference>
<dbReference type="NCBIfam" id="TIGR00254">
    <property type="entry name" value="GGDEF"/>
    <property type="match status" value="1"/>
</dbReference>
<dbReference type="CDD" id="cd01949">
    <property type="entry name" value="GGDEF"/>
    <property type="match status" value="1"/>
</dbReference>
<gene>
    <name evidence="3" type="ORF">Voc01_057200</name>
</gene>
<feature type="transmembrane region" description="Helical" evidence="1">
    <location>
        <begin position="73"/>
        <end position="94"/>
    </location>
</feature>
<feature type="transmembrane region" description="Helical" evidence="1">
    <location>
        <begin position="44"/>
        <end position="61"/>
    </location>
</feature>
<dbReference type="SMART" id="SM00267">
    <property type="entry name" value="GGDEF"/>
    <property type="match status" value="1"/>
</dbReference>
<feature type="transmembrane region" description="Helical" evidence="1">
    <location>
        <begin position="106"/>
        <end position="123"/>
    </location>
</feature>
<dbReference type="EMBL" id="BOPH01000082">
    <property type="protein sequence ID" value="GIJ70803.1"/>
    <property type="molecule type" value="Genomic_DNA"/>
</dbReference>
<protein>
    <recommendedName>
        <fullName evidence="2">GGDEF domain-containing protein</fullName>
    </recommendedName>
</protein>
<dbReference type="PROSITE" id="PS50887">
    <property type="entry name" value="GGDEF"/>
    <property type="match status" value="1"/>
</dbReference>
<name>A0A8J3ZX48_9ACTN</name>
<feature type="transmembrane region" description="Helical" evidence="1">
    <location>
        <begin position="167"/>
        <end position="188"/>
    </location>
</feature>
<dbReference type="SUPFAM" id="SSF55073">
    <property type="entry name" value="Nucleotide cyclase"/>
    <property type="match status" value="1"/>
</dbReference>
<comment type="caution">
    <text evidence="3">The sequence shown here is derived from an EMBL/GenBank/DDBJ whole genome shotgun (WGS) entry which is preliminary data.</text>
</comment>
<reference evidence="3" key="1">
    <citation type="submission" date="2021-01" db="EMBL/GenBank/DDBJ databases">
        <title>Whole genome shotgun sequence of Virgisporangium ochraceum NBRC 16418.</title>
        <authorList>
            <person name="Komaki H."/>
            <person name="Tamura T."/>
        </authorList>
    </citation>
    <scope>NUCLEOTIDE SEQUENCE</scope>
    <source>
        <strain evidence="3">NBRC 16418</strain>
    </source>
</reference>
<organism evidence="3 4">
    <name type="scientific">Virgisporangium ochraceum</name>
    <dbReference type="NCBI Taxonomy" id="65505"/>
    <lineage>
        <taxon>Bacteria</taxon>
        <taxon>Bacillati</taxon>
        <taxon>Actinomycetota</taxon>
        <taxon>Actinomycetes</taxon>
        <taxon>Micromonosporales</taxon>
        <taxon>Micromonosporaceae</taxon>
        <taxon>Virgisporangium</taxon>
    </lineage>
</organism>
<feature type="transmembrane region" description="Helical" evidence="1">
    <location>
        <begin position="20"/>
        <end position="38"/>
    </location>
</feature>
<dbReference type="InterPro" id="IPR029787">
    <property type="entry name" value="Nucleotide_cyclase"/>
</dbReference>
<dbReference type="InterPro" id="IPR000160">
    <property type="entry name" value="GGDEF_dom"/>
</dbReference>
<proteinExistence type="predicted"/>